<sequence length="52" mass="6542">MIEERKEINRKLDENNIELAKLLEKRKELFFYNYKEMKRLNNLIKSLKTKKR</sequence>
<protein>
    <submittedName>
        <fullName evidence="1">Uncharacterized protein</fullName>
    </submittedName>
</protein>
<proteinExistence type="predicted"/>
<reference evidence="1" key="1">
    <citation type="journal article" date="2015" name="Nature">
        <title>Complex archaea that bridge the gap between prokaryotes and eukaryotes.</title>
        <authorList>
            <person name="Spang A."/>
            <person name="Saw J.H."/>
            <person name="Jorgensen S.L."/>
            <person name="Zaremba-Niedzwiedzka K."/>
            <person name="Martijn J."/>
            <person name="Lind A.E."/>
            <person name="van Eijk R."/>
            <person name="Schleper C."/>
            <person name="Guy L."/>
            <person name="Ettema T.J."/>
        </authorList>
    </citation>
    <scope>NUCLEOTIDE SEQUENCE</scope>
</reference>
<dbReference type="EMBL" id="LAZR01049923">
    <property type="protein sequence ID" value="KKK88507.1"/>
    <property type="molecule type" value="Genomic_DNA"/>
</dbReference>
<accession>A0A0F8Z428</accession>
<comment type="caution">
    <text evidence="1">The sequence shown here is derived from an EMBL/GenBank/DDBJ whole genome shotgun (WGS) entry which is preliminary data.</text>
</comment>
<dbReference type="AlphaFoldDB" id="A0A0F8Z428"/>
<evidence type="ECO:0000313" key="1">
    <source>
        <dbReference type="EMBL" id="KKK88507.1"/>
    </source>
</evidence>
<gene>
    <name evidence="1" type="ORF">LCGC14_2742460</name>
</gene>
<name>A0A0F8Z428_9ZZZZ</name>
<organism evidence="1">
    <name type="scientific">marine sediment metagenome</name>
    <dbReference type="NCBI Taxonomy" id="412755"/>
    <lineage>
        <taxon>unclassified sequences</taxon>
        <taxon>metagenomes</taxon>
        <taxon>ecological metagenomes</taxon>
    </lineage>
</organism>